<evidence type="ECO:0000313" key="3">
    <source>
        <dbReference type="Proteomes" id="UP000486351"/>
    </source>
</evidence>
<reference evidence="2 3" key="1">
    <citation type="submission" date="2018-09" db="EMBL/GenBank/DDBJ databases">
        <title>Genomic investigation of the strawberry pathogen Phytophthora fragariae indicates pathogenicity is determined by transcriptional variation in three key races.</title>
        <authorList>
            <person name="Adams T.M."/>
            <person name="Armitage A.D."/>
            <person name="Sobczyk M.K."/>
            <person name="Bates H.J."/>
            <person name="Dunwell J.M."/>
            <person name="Nellist C.F."/>
            <person name="Harrison R.J."/>
        </authorList>
    </citation>
    <scope>NUCLEOTIDE SEQUENCE [LARGE SCALE GENOMIC DNA]</scope>
    <source>
        <strain evidence="2 3">NOV-77</strain>
    </source>
</reference>
<gene>
    <name evidence="2" type="ORF">PF008_g8736</name>
</gene>
<protein>
    <submittedName>
        <fullName evidence="2">Uncharacterized protein</fullName>
    </submittedName>
</protein>
<proteinExistence type="predicted"/>
<dbReference type="EMBL" id="QXFY01000400">
    <property type="protein sequence ID" value="KAE9345480.1"/>
    <property type="molecule type" value="Genomic_DNA"/>
</dbReference>
<evidence type="ECO:0000256" key="1">
    <source>
        <dbReference type="SAM" id="MobiDB-lite"/>
    </source>
</evidence>
<accession>A0A6G0S0A1</accession>
<sequence length="56" mass="6020">MLLLASRAVTTSKFSSSPADAHLVMLLLASRATTTSRLSNSPRRRPRCLVSDCSSV</sequence>
<comment type="caution">
    <text evidence="2">The sequence shown here is derived from an EMBL/GenBank/DDBJ whole genome shotgun (WGS) entry which is preliminary data.</text>
</comment>
<dbReference type="AlphaFoldDB" id="A0A6G0S0A1"/>
<dbReference type="Proteomes" id="UP000486351">
    <property type="component" value="Unassembled WGS sequence"/>
</dbReference>
<feature type="region of interest" description="Disordered" evidence="1">
    <location>
        <begin position="33"/>
        <end position="56"/>
    </location>
</feature>
<organism evidence="2 3">
    <name type="scientific">Phytophthora fragariae</name>
    <dbReference type="NCBI Taxonomy" id="53985"/>
    <lineage>
        <taxon>Eukaryota</taxon>
        <taxon>Sar</taxon>
        <taxon>Stramenopiles</taxon>
        <taxon>Oomycota</taxon>
        <taxon>Peronosporomycetes</taxon>
        <taxon>Peronosporales</taxon>
        <taxon>Peronosporaceae</taxon>
        <taxon>Phytophthora</taxon>
    </lineage>
</organism>
<name>A0A6G0S0A1_9STRA</name>
<evidence type="ECO:0000313" key="2">
    <source>
        <dbReference type="EMBL" id="KAE9345480.1"/>
    </source>
</evidence>